<accession>L7U738</accession>
<evidence type="ECO:0000313" key="2">
    <source>
        <dbReference type="Proteomes" id="UP000011131"/>
    </source>
</evidence>
<dbReference type="PATRIC" id="fig|1278073.3.peg.996"/>
<dbReference type="HOGENOM" id="CLU_542711_0_0_7"/>
<dbReference type="AlphaFoldDB" id="L7U738"/>
<dbReference type="Proteomes" id="UP000011131">
    <property type="component" value="Chromosome"/>
</dbReference>
<dbReference type="EMBL" id="CP004025">
    <property type="protein sequence ID" value="AGC42304.1"/>
    <property type="molecule type" value="Genomic_DNA"/>
</dbReference>
<gene>
    <name evidence="1" type="ordered locus">MYSTI_00955</name>
</gene>
<name>L7U738_MYXSD</name>
<protein>
    <submittedName>
        <fullName evidence="1">Uncharacterized protein</fullName>
    </submittedName>
</protein>
<dbReference type="STRING" id="1278073.MYSTI_00955"/>
<dbReference type="KEGG" id="msd:MYSTI_00955"/>
<evidence type="ECO:0000313" key="1">
    <source>
        <dbReference type="EMBL" id="AGC42304.1"/>
    </source>
</evidence>
<organism evidence="1 2">
    <name type="scientific">Myxococcus stipitatus (strain DSM 14675 / JCM 12634 / Mx s8)</name>
    <dbReference type="NCBI Taxonomy" id="1278073"/>
    <lineage>
        <taxon>Bacteria</taxon>
        <taxon>Pseudomonadati</taxon>
        <taxon>Myxococcota</taxon>
        <taxon>Myxococcia</taxon>
        <taxon>Myxococcales</taxon>
        <taxon>Cystobacterineae</taxon>
        <taxon>Myxococcaceae</taxon>
        <taxon>Myxococcus</taxon>
    </lineage>
</organism>
<reference evidence="1 2" key="1">
    <citation type="journal article" date="2013" name="Genome Announc.">
        <title>Complete genome sequence of Myxococcus stipitatus strain DSM 14675, a fruiting myxobacterium.</title>
        <authorList>
            <person name="Huntley S."/>
            <person name="Kneip S."/>
            <person name="Treuner-Lange A."/>
            <person name="Sogaard-Andersen L."/>
        </authorList>
    </citation>
    <scope>NUCLEOTIDE SEQUENCE [LARGE SCALE GENOMIC DNA]</scope>
    <source>
        <strain evidence="2">DSM 14675 / JCM 12634 / Mx s8</strain>
    </source>
</reference>
<keyword evidence="2" id="KW-1185">Reference proteome</keyword>
<sequence length="502" mass="57199">MIGAIEFQEIANRFFPLTRRGWTVGWSRDVMPSEDHKTCVEETEDSLTLHLAALEKDEAGAFLGAQTWEAPLKRELLTEARLVAWLEALGRVLETKEHEPFGSVDWCLETLEDPRYNSVEEFEAYLRNPSVPLTYFEQTDAEYPEFVRSHRPEPRGVLLQNRAQALEKALARHEGVAARFARTHGLYLPKQAAVTFAFFDSLTSAEWQAPKYLMGISPSNVGVGFLSHYSEEAFAWPLKDGLDERIHYLRPETLPETPLMFIADFASFAFFFDDPGFHPSGVVHSKMDHQTRWIGETFLDFFRDWADEVLKHPTLHLTGESGVTAQLGLDPADVVKRDYFLVRMFKEAVEDFLELSKDIRLEDRAKMRRSYAERTLLAGQPGGVGIATDLGDGEGFEFPSDYHSSESRPAVLEAVARARARLREGDPRYALALGRELHGSVRSLEREVFTREHQGPPPPWQDEAKELLTGAYRALGWEALARKVEVHHAHRNFFMESVFDFP</sequence>
<proteinExistence type="predicted"/>